<dbReference type="GO" id="GO:0030153">
    <property type="term" value="P:bacteriocin immunity"/>
    <property type="evidence" value="ECO:0007669"/>
    <property type="project" value="InterPro"/>
</dbReference>
<dbReference type="EMBL" id="QVLV01000019">
    <property type="protein sequence ID" value="RGE56953.1"/>
    <property type="molecule type" value="Genomic_DNA"/>
</dbReference>
<reference evidence="3" key="1">
    <citation type="submission" date="2018-08" db="EMBL/GenBank/DDBJ databases">
        <title>A genome reference for cultivated species of the human gut microbiota.</title>
        <authorList>
            <person name="Zou Y."/>
            <person name="Xue W."/>
            <person name="Luo G."/>
        </authorList>
    </citation>
    <scope>NUCLEOTIDE SEQUENCE [LARGE SCALE GENOMIC DNA]</scope>
    <source>
        <strain evidence="3">TF05-5AC</strain>
    </source>
</reference>
<organism evidence="3 4">
    <name type="scientific">Eisenbergiella massiliensis</name>
    <dbReference type="NCBI Taxonomy" id="1720294"/>
    <lineage>
        <taxon>Bacteria</taxon>
        <taxon>Bacillati</taxon>
        <taxon>Bacillota</taxon>
        <taxon>Clostridia</taxon>
        <taxon>Lachnospirales</taxon>
        <taxon>Lachnospiraceae</taxon>
        <taxon>Eisenbergiella</taxon>
    </lineage>
</organism>
<evidence type="ECO:0000256" key="1">
    <source>
        <dbReference type="SAM" id="Phobius"/>
    </source>
</evidence>
<feature type="domain" description="Uncharacterized protein YyaB-like PH" evidence="2">
    <location>
        <begin position="86"/>
        <end position="158"/>
    </location>
</feature>
<evidence type="ECO:0000313" key="4">
    <source>
        <dbReference type="Proteomes" id="UP000260812"/>
    </source>
</evidence>
<dbReference type="Proteomes" id="UP000260812">
    <property type="component" value="Unassembled WGS sequence"/>
</dbReference>
<evidence type="ECO:0000259" key="2">
    <source>
        <dbReference type="Pfam" id="PF06713"/>
    </source>
</evidence>
<gene>
    <name evidence="3" type="ORF">DXC51_21475</name>
</gene>
<sequence length="170" mass="19325">MRYHTAENFFMDSCSKDRKRMNCDIWQDNGGSMKFKGKVAAWFWLIIIAVNAVCIYELLFDPDNVPILLFSLALCDIIFIPIVVRNYVVIEEENLKLFFGFGKDSMRIADIVEIKGSYCPISSSAASLDRLFIKGKRQEMVISVKDKTALVAELKMRNPAIRVCSVPGVQ</sequence>
<comment type="caution">
    <text evidence="3">The sequence shown here is derived from an EMBL/GenBank/DDBJ whole genome shotgun (WGS) entry which is preliminary data.</text>
</comment>
<dbReference type="InterPro" id="IPR009589">
    <property type="entry name" value="PH_YyaB-like"/>
</dbReference>
<feature type="transmembrane region" description="Helical" evidence="1">
    <location>
        <begin position="39"/>
        <end position="59"/>
    </location>
</feature>
<dbReference type="Pfam" id="PF06713">
    <property type="entry name" value="bPH_4"/>
    <property type="match status" value="1"/>
</dbReference>
<name>A0A3E3HYP6_9FIRM</name>
<evidence type="ECO:0000313" key="3">
    <source>
        <dbReference type="EMBL" id="RGE56953.1"/>
    </source>
</evidence>
<proteinExistence type="predicted"/>
<keyword evidence="1" id="KW-0812">Transmembrane</keyword>
<protein>
    <recommendedName>
        <fullName evidence="2">Uncharacterized protein YyaB-like PH domain-containing protein</fullName>
    </recommendedName>
</protein>
<keyword evidence="1" id="KW-1133">Transmembrane helix</keyword>
<keyword evidence="1" id="KW-0472">Membrane</keyword>
<keyword evidence="4" id="KW-1185">Reference proteome</keyword>
<feature type="transmembrane region" description="Helical" evidence="1">
    <location>
        <begin position="65"/>
        <end position="88"/>
    </location>
</feature>
<dbReference type="AlphaFoldDB" id="A0A3E3HYP6"/>
<accession>A0A3E3HYP6</accession>